<name>X1NDB6_9ZZZZ</name>
<protein>
    <submittedName>
        <fullName evidence="1">Uncharacterized protein</fullName>
    </submittedName>
</protein>
<proteinExistence type="predicted"/>
<dbReference type="AlphaFoldDB" id="X1NDB6"/>
<gene>
    <name evidence="1" type="ORF">S06H3_13846</name>
</gene>
<dbReference type="EMBL" id="BARV01006756">
    <property type="protein sequence ID" value="GAI16664.1"/>
    <property type="molecule type" value="Genomic_DNA"/>
</dbReference>
<evidence type="ECO:0000313" key="1">
    <source>
        <dbReference type="EMBL" id="GAI16664.1"/>
    </source>
</evidence>
<comment type="caution">
    <text evidence="1">The sequence shown here is derived from an EMBL/GenBank/DDBJ whole genome shotgun (WGS) entry which is preliminary data.</text>
</comment>
<organism evidence="1">
    <name type="scientific">marine sediment metagenome</name>
    <dbReference type="NCBI Taxonomy" id="412755"/>
    <lineage>
        <taxon>unclassified sequences</taxon>
        <taxon>metagenomes</taxon>
        <taxon>ecological metagenomes</taxon>
    </lineage>
</organism>
<reference evidence="1" key="1">
    <citation type="journal article" date="2014" name="Front. Microbiol.">
        <title>High frequency of phylogenetically diverse reductive dehalogenase-homologous genes in deep subseafloor sedimentary metagenomes.</title>
        <authorList>
            <person name="Kawai M."/>
            <person name="Futagami T."/>
            <person name="Toyoda A."/>
            <person name="Takaki Y."/>
            <person name="Nishi S."/>
            <person name="Hori S."/>
            <person name="Arai W."/>
            <person name="Tsubouchi T."/>
            <person name="Morono Y."/>
            <person name="Uchiyama I."/>
            <person name="Ito T."/>
            <person name="Fujiyama A."/>
            <person name="Inagaki F."/>
            <person name="Takami H."/>
        </authorList>
    </citation>
    <scope>NUCLEOTIDE SEQUENCE</scope>
    <source>
        <strain evidence="1">Expedition CK06-06</strain>
    </source>
</reference>
<sequence length="49" mass="5633">MFFDVFENSSVPTSPTEHPQVLAHRRLGDPELVRYLNLAEAMTLDEFPD</sequence>
<accession>X1NDB6</accession>